<dbReference type="InterPro" id="IPR013520">
    <property type="entry name" value="Ribonucl_H"/>
</dbReference>
<comment type="cofactor">
    <cofactor evidence="1">
        <name>Mg(2+)</name>
        <dbReference type="ChEBI" id="CHEBI:18420"/>
    </cofactor>
</comment>
<dbReference type="PANTHER" id="PTHR13058">
    <property type="entry name" value="THREE PRIME REPAIR EXONUCLEASE 1, 2"/>
    <property type="match status" value="1"/>
</dbReference>
<dbReference type="GO" id="GO:0003676">
    <property type="term" value="F:nucleic acid binding"/>
    <property type="evidence" value="ECO:0007669"/>
    <property type="project" value="InterPro"/>
</dbReference>
<accession>A0A9D1RZH3</accession>
<dbReference type="GO" id="GO:0046872">
    <property type="term" value="F:metal ion binding"/>
    <property type="evidence" value="ECO:0007669"/>
    <property type="project" value="UniProtKB-KW"/>
</dbReference>
<evidence type="ECO:0000313" key="9">
    <source>
        <dbReference type="EMBL" id="HIW95482.1"/>
    </source>
</evidence>
<dbReference type="InterPro" id="IPR036397">
    <property type="entry name" value="RNaseH_sf"/>
</dbReference>
<dbReference type="SUPFAM" id="SSF53098">
    <property type="entry name" value="Ribonuclease H-like"/>
    <property type="match status" value="1"/>
</dbReference>
<evidence type="ECO:0000256" key="6">
    <source>
        <dbReference type="ARBA" id="ARBA00022842"/>
    </source>
</evidence>
<dbReference type="EMBL" id="DXFZ01000038">
    <property type="protein sequence ID" value="HIW95482.1"/>
    <property type="molecule type" value="Genomic_DNA"/>
</dbReference>
<dbReference type="GO" id="GO:0008296">
    <property type="term" value="F:3'-5'-DNA exonuclease activity"/>
    <property type="evidence" value="ECO:0007669"/>
    <property type="project" value="TreeGrafter"/>
</dbReference>
<dbReference type="Pfam" id="PF00929">
    <property type="entry name" value="RNase_T"/>
    <property type="match status" value="1"/>
</dbReference>
<dbReference type="GO" id="GO:0006308">
    <property type="term" value="P:DNA catabolic process"/>
    <property type="evidence" value="ECO:0007669"/>
    <property type="project" value="TreeGrafter"/>
</dbReference>
<evidence type="ECO:0000256" key="2">
    <source>
        <dbReference type="ARBA" id="ARBA00022722"/>
    </source>
</evidence>
<dbReference type="AlphaFoldDB" id="A0A9D1RZH3"/>
<keyword evidence="4" id="KW-0378">Hydrolase</keyword>
<evidence type="ECO:0000256" key="5">
    <source>
        <dbReference type="ARBA" id="ARBA00022839"/>
    </source>
</evidence>
<sequence>MNFDPQRMLSFDLETTGRNPKTARIVTSAMVTINGKNKHELELLADPGVPIPEEATAVHGISTAYAQEHGQDHGEVLAETIRRIRQAWDAGATLVVYNAAYDLTVLRSLDPSFSVDGPVFDPYVVDRAKDQYRKGKRTLELVCEHYGVPLDNAHEATADAVAAARVAWKLAKKYPDLTEMSSDELMMAQARWHYDAQSSLQEYFTNQGKDVQVNTEWPVH</sequence>
<dbReference type="InterPro" id="IPR040393">
    <property type="entry name" value="TREX1/2"/>
</dbReference>
<evidence type="ECO:0000256" key="4">
    <source>
        <dbReference type="ARBA" id="ARBA00022801"/>
    </source>
</evidence>
<reference evidence="9" key="2">
    <citation type="submission" date="2021-04" db="EMBL/GenBank/DDBJ databases">
        <authorList>
            <person name="Gilroy R."/>
        </authorList>
    </citation>
    <scope>NUCLEOTIDE SEQUENCE</scope>
    <source>
        <strain evidence="9">4376</strain>
    </source>
</reference>
<dbReference type="SMART" id="SM00479">
    <property type="entry name" value="EXOIII"/>
    <property type="match status" value="1"/>
</dbReference>
<proteinExistence type="inferred from homology"/>
<dbReference type="NCBIfam" id="NF005927">
    <property type="entry name" value="PRK07942.1"/>
    <property type="match status" value="1"/>
</dbReference>
<dbReference type="Gene3D" id="3.30.420.10">
    <property type="entry name" value="Ribonuclease H-like superfamily/Ribonuclease H"/>
    <property type="match status" value="1"/>
</dbReference>
<dbReference type="PANTHER" id="PTHR13058:SF19">
    <property type="entry name" value="LD40940P"/>
    <property type="match status" value="1"/>
</dbReference>
<gene>
    <name evidence="9" type="ORF">H9867_03200</name>
</gene>
<comment type="similarity">
    <text evidence="7">Belongs to the exonuclease superfamily. TREX family.</text>
</comment>
<comment type="caution">
    <text evidence="9">The sequence shown here is derived from an EMBL/GenBank/DDBJ whole genome shotgun (WGS) entry which is preliminary data.</text>
</comment>
<evidence type="ECO:0000313" key="10">
    <source>
        <dbReference type="Proteomes" id="UP000824189"/>
    </source>
</evidence>
<evidence type="ECO:0000256" key="1">
    <source>
        <dbReference type="ARBA" id="ARBA00001946"/>
    </source>
</evidence>
<organism evidence="9 10">
    <name type="scientific">Candidatus Corynebacterium gallistercoris</name>
    <dbReference type="NCBI Taxonomy" id="2838530"/>
    <lineage>
        <taxon>Bacteria</taxon>
        <taxon>Bacillati</taxon>
        <taxon>Actinomycetota</taxon>
        <taxon>Actinomycetes</taxon>
        <taxon>Mycobacteriales</taxon>
        <taxon>Corynebacteriaceae</taxon>
        <taxon>Corynebacterium</taxon>
    </lineage>
</organism>
<keyword evidence="5 9" id="KW-0269">Exonuclease</keyword>
<evidence type="ECO:0000256" key="7">
    <source>
        <dbReference type="ARBA" id="ARBA00025769"/>
    </source>
</evidence>
<keyword evidence="2" id="KW-0540">Nuclease</keyword>
<keyword evidence="6" id="KW-0460">Magnesium</keyword>
<evidence type="ECO:0000259" key="8">
    <source>
        <dbReference type="SMART" id="SM00479"/>
    </source>
</evidence>
<dbReference type="GO" id="GO:0005737">
    <property type="term" value="C:cytoplasm"/>
    <property type="evidence" value="ECO:0007669"/>
    <property type="project" value="TreeGrafter"/>
</dbReference>
<dbReference type="InterPro" id="IPR012337">
    <property type="entry name" value="RNaseH-like_sf"/>
</dbReference>
<feature type="domain" description="Exonuclease" evidence="8">
    <location>
        <begin position="7"/>
        <end position="176"/>
    </location>
</feature>
<evidence type="ECO:0000256" key="3">
    <source>
        <dbReference type="ARBA" id="ARBA00022723"/>
    </source>
</evidence>
<dbReference type="CDD" id="cd06127">
    <property type="entry name" value="DEDDh"/>
    <property type="match status" value="1"/>
</dbReference>
<name>A0A9D1RZH3_9CORY</name>
<protein>
    <submittedName>
        <fullName evidence="9">3'-5' exonuclease</fullName>
    </submittedName>
</protein>
<dbReference type="Proteomes" id="UP000824189">
    <property type="component" value="Unassembled WGS sequence"/>
</dbReference>
<keyword evidence="3" id="KW-0479">Metal-binding</keyword>
<reference evidence="9" key="1">
    <citation type="journal article" date="2021" name="PeerJ">
        <title>Extensive microbial diversity within the chicken gut microbiome revealed by metagenomics and culture.</title>
        <authorList>
            <person name="Gilroy R."/>
            <person name="Ravi A."/>
            <person name="Getino M."/>
            <person name="Pursley I."/>
            <person name="Horton D.L."/>
            <person name="Alikhan N.F."/>
            <person name="Baker D."/>
            <person name="Gharbi K."/>
            <person name="Hall N."/>
            <person name="Watson M."/>
            <person name="Adriaenssens E.M."/>
            <person name="Foster-Nyarko E."/>
            <person name="Jarju S."/>
            <person name="Secka A."/>
            <person name="Antonio M."/>
            <person name="Oren A."/>
            <person name="Chaudhuri R.R."/>
            <person name="La Ragione R."/>
            <person name="Hildebrand F."/>
            <person name="Pallen M.J."/>
        </authorList>
    </citation>
    <scope>NUCLEOTIDE SEQUENCE</scope>
    <source>
        <strain evidence="9">4376</strain>
    </source>
</reference>